<keyword evidence="3" id="KW-1185">Reference proteome</keyword>
<organism evidence="2 3">
    <name type="scientific">Natronocella acetinitrilica</name>
    <dbReference type="NCBI Taxonomy" id="414046"/>
    <lineage>
        <taxon>Bacteria</taxon>
        <taxon>Pseudomonadati</taxon>
        <taxon>Pseudomonadota</taxon>
        <taxon>Gammaproteobacteria</taxon>
        <taxon>Chromatiales</taxon>
        <taxon>Ectothiorhodospiraceae</taxon>
        <taxon>Natronocella</taxon>
    </lineage>
</organism>
<dbReference type="RefSeq" id="WP_253475907.1">
    <property type="nucleotide sequence ID" value="NZ_JALJXV010000003.1"/>
</dbReference>
<dbReference type="EMBL" id="JALJXV010000003">
    <property type="protein sequence ID" value="MCP1674170.1"/>
    <property type="molecule type" value="Genomic_DNA"/>
</dbReference>
<proteinExistence type="predicted"/>
<protein>
    <recommendedName>
        <fullName evidence="4">DUF3631 domain-containing protein</fullName>
    </recommendedName>
</protein>
<feature type="region of interest" description="Disordered" evidence="1">
    <location>
        <begin position="137"/>
        <end position="198"/>
    </location>
</feature>
<evidence type="ECO:0000256" key="1">
    <source>
        <dbReference type="SAM" id="MobiDB-lite"/>
    </source>
</evidence>
<comment type="caution">
    <text evidence="2">The sequence shown here is derived from an EMBL/GenBank/DDBJ whole genome shotgun (WGS) entry which is preliminary data.</text>
</comment>
<dbReference type="Proteomes" id="UP001205843">
    <property type="component" value="Unassembled WGS sequence"/>
</dbReference>
<name>A0AAE3G1N2_9GAMM</name>
<accession>A0AAE3G1N2</accession>
<evidence type="ECO:0008006" key="4">
    <source>
        <dbReference type="Google" id="ProtNLM"/>
    </source>
</evidence>
<feature type="compositionally biased region" description="Basic and acidic residues" evidence="1">
    <location>
        <begin position="180"/>
        <end position="190"/>
    </location>
</feature>
<sequence length="732" mass="80698">MSLRGLLRRLTEFVKRRKTERRAPLLNHEPIALRYRELALAFLDARPPTQWMDDPSITPRLEALRAWQHACGVDDETVIGEDFSAGYADRRAAFSERLHAAGHNHAAIAAALEHIDGWRRLAVALALRASITLYNDSEADHSDRNRPPAHAEPDAEGPDGGAQTQSEDVRYFAAPSAPECDGRRPLKVEEGDCADGDADAGSALLPPYEGRAAYRPIDVNCAYHNGALYYPVQTLVGRHIADKSGESFFAEQVETVVIRSDRQVLTARTSEAPDDVNSAQHVLRLSDGTLIDRMPKANSHGTWEWDAINDYLAGRPPSMDLGEIAGEIVEHLRSRVWLPHDSDYWLLTATALLTYGQSVFDAVPLIQLQGPAGTGKSELSTALSEVSANAVMIGQTTPATIIRIIDESGGLVVIDDLESIAQRGGGKTRGNFSEMVQVLKVSYKRSTACKVVTDSRTMRPVTMNFFGVKIISNTGTGTDPILGTRMLSINTRRAPLTALADFHGREKLPPEALRRVRNDAHSWVFANVPRMREAYLELVADKTNREDEIAAPLRVLARLSGRQDFIDGVDTALERQRATPIEKLEPATVLSQALENLIAAGYRQSSTSHLALEMRRLIDEDNVGLPLGEAMPHWLRSEAIGRHLRQYGLAEEGAAERVRLHGAHLRLFTINRDYRRTVLQAIGADPDARAERNPVDFCTSCERCPYAALDCEIQERRGAAGQQPRARLAASA</sequence>
<evidence type="ECO:0000313" key="2">
    <source>
        <dbReference type="EMBL" id="MCP1674170.1"/>
    </source>
</evidence>
<dbReference type="AlphaFoldDB" id="A0AAE3G1N2"/>
<gene>
    <name evidence="2" type="ORF">J2T57_001272</name>
</gene>
<feature type="compositionally biased region" description="Basic and acidic residues" evidence="1">
    <location>
        <begin position="138"/>
        <end position="153"/>
    </location>
</feature>
<reference evidence="2" key="1">
    <citation type="submission" date="2022-03" db="EMBL/GenBank/DDBJ databases">
        <title>Genomic Encyclopedia of Type Strains, Phase III (KMG-III): the genomes of soil and plant-associated and newly described type strains.</title>
        <authorList>
            <person name="Whitman W."/>
        </authorList>
    </citation>
    <scope>NUCLEOTIDE SEQUENCE</scope>
    <source>
        <strain evidence="2">ANL 6-2</strain>
    </source>
</reference>
<evidence type="ECO:0000313" key="3">
    <source>
        <dbReference type="Proteomes" id="UP001205843"/>
    </source>
</evidence>